<gene>
    <name evidence="2" type="ORF">Tci_414964</name>
</gene>
<organism evidence="2">
    <name type="scientific">Tanacetum cinerariifolium</name>
    <name type="common">Dalmatian daisy</name>
    <name type="synonym">Chrysanthemum cinerariifolium</name>
    <dbReference type="NCBI Taxonomy" id="118510"/>
    <lineage>
        <taxon>Eukaryota</taxon>
        <taxon>Viridiplantae</taxon>
        <taxon>Streptophyta</taxon>
        <taxon>Embryophyta</taxon>
        <taxon>Tracheophyta</taxon>
        <taxon>Spermatophyta</taxon>
        <taxon>Magnoliopsida</taxon>
        <taxon>eudicotyledons</taxon>
        <taxon>Gunneridae</taxon>
        <taxon>Pentapetalae</taxon>
        <taxon>asterids</taxon>
        <taxon>campanulids</taxon>
        <taxon>Asterales</taxon>
        <taxon>Asteraceae</taxon>
        <taxon>Asteroideae</taxon>
        <taxon>Anthemideae</taxon>
        <taxon>Anthemidinae</taxon>
        <taxon>Tanacetum</taxon>
    </lineage>
</organism>
<reference evidence="2" key="1">
    <citation type="journal article" date="2019" name="Sci. Rep.">
        <title>Draft genome of Tanacetum cinerariifolium, the natural source of mosquito coil.</title>
        <authorList>
            <person name="Yamashiro T."/>
            <person name="Shiraishi A."/>
            <person name="Satake H."/>
            <person name="Nakayama K."/>
        </authorList>
    </citation>
    <scope>NUCLEOTIDE SEQUENCE</scope>
</reference>
<sequence length="235" mass="27324">MGTEVIGFNCLKDLYVTDDDFSEVWKQNEIGLGGHLSRDKTIKLVEERYHWPRIKRDVNKFVKKCYICQTNKGRSQNTDLYTPLPIPEAPWEDISIDFVLGLPRTQRSSDSKPPNHTLDLVPLPKIPGYNIAAKNFAEKIKAIQADVQLKLEASNAKYKEDRDKHRRTKIYAEDNLVMKINDNAYVVDLPEDMAISDTFNVSDLVDYYSPIELFILVRTRGRVLFKWQRMMKEII</sequence>
<dbReference type="Pfam" id="PF17921">
    <property type="entry name" value="Integrase_H2C2"/>
    <property type="match status" value="1"/>
</dbReference>
<dbReference type="Gene3D" id="1.10.340.70">
    <property type="match status" value="1"/>
</dbReference>
<keyword evidence="2" id="KW-0808">Transferase</keyword>
<dbReference type="InterPro" id="IPR041588">
    <property type="entry name" value="Integrase_H2C2"/>
</dbReference>
<comment type="caution">
    <text evidence="2">The sequence shown here is derived from an EMBL/GenBank/DDBJ whole genome shotgun (WGS) entry which is preliminary data.</text>
</comment>
<evidence type="ECO:0000259" key="1">
    <source>
        <dbReference type="Pfam" id="PF17921"/>
    </source>
</evidence>
<name>A0A699HJZ7_TANCI</name>
<accession>A0A699HJZ7</accession>
<keyword evidence="2" id="KW-0695">RNA-directed DNA polymerase</keyword>
<dbReference type="PANTHER" id="PTHR35046:SF18">
    <property type="entry name" value="RNA-DIRECTED DNA POLYMERASE"/>
    <property type="match status" value="1"/>
</dbReference>
<proteinExistence type="predicted"/>
<keyword evidence="2" id="KW-0548">Nucleotidyltransferase</keyword>
<dbReference type="PANTHER" id="PTHR35046">
    <property type="entry name" value="ZINC KNUCKLE (CCHC-TYPE) FAMILY PROTEIN"/>
    <property type="match status" value="1"/>
</dbReference>
<dbReference type="AlphaFoldDB" id="A0A699HJZ7"/>
<dbReference type="EMBL" id="BKCJ010177853">
    <property type="protein sequence ID" value="GEY42990.1"/>
    <property type="molecule type" value="Genomic_DNA"/>
</dbReference>
<protein>
    <submittedName>
        <fullName evidence="2">RNA-directed DNA polymerase</fullName>
    </submittedName>
</protein>
<dbReference type="GO" id="GO:0003964">
    <property type="term" value="F:RNA-directed DNA polymerase activity"/>
    <property type="evidence" value="ECO:0007669"/>
    <property type="project" value="UniProtKB-KW"/>
</dbReference>
<feature type="domain" description="Integrase zinc-binding" evidence="1">
    <location>
        <begin position="32"/>
        <end position="73"/>
    </location>
</feature>
<evidence type="ECO:0000313" key="2">
    <source>
        <dbReference type="EMBL" id="GEY42990.1"/>
    </source>
</evidence>